<evidence type="ECO:0000256" key="1">
    <source>
        <dbReference type="SAM" id="Phobius"/>
    </source>
</evidence>
<organism evidence="2 3">
    <name type="scientific">Comamonas brasiliensis</name>
    <dbReference type="NCBI Taxonomy" id="1812482"/>
    <lineage>
        <taxon>Bacteria</taxon>
        <taxon>Pseudomonadati</taxon>
        <taxon>Pseudomonadota</taxon>
        <taxon>Betaproteobacteria</taxon>
        <taxon>Burkholderiales</taxon>
        <taxon>Comamonadaceae</taxon>
        <taxon>Comamonas</taxon>
    </lineage>
</organism>
<comment type="caution">
    <text evidence="2">The sequence shown here is derived from an EMBL/GenBank/DDBJ whole genome shotgun (WGS) entry which is preliminary data.</text>
</comment>
<protein>
    <recommendedName>
        <fullName evidence="4">Membrane-associated oxidoreductase</fullName>
    </recommendedName>
</protein>
<dbReference type="Proteomes" id="UP001647436">
    <property type="component" value="Unassembled WGS sequence"/>
</dbReference>
<feature type="transmembrane region" description="Helical" evidence="1">
    <location>
        <begin position="530"/>
        <end position="548"/>
    </location>
</feature>
<evidence type="ECO:0000313" key="2">
    <source>
        <dbReference type="EMBL" id="MBS3018675.1"/>
    </source>
</evidence>
<keyword evidence="1" id="KW-0472">Membrane</keyword>
<dbReference type="RefSeq" id="WP_211456488.1">
    <property type="nucleotide sequence ID" value="NZ_JAANES010000001.1"/>
</dbReference>
<evidence type="ECO:0000313" key="3">
    <source>
        <dbReference type="Proteomes" id="UP001647436"/>
    </source>
</evidence>
<evidence type="ECO:0008006" key="4">
    <source>
        <dbReference type="Google" id="ProtNLM"/>
    </source>
</evidence>
<keyword evidence="1" id="KW-1133">Transmembrane helix</keyword>
<accession>A0ABS5LQ99</accession>
<feature type="transmembrane region" description="Helical" evidence="1">
    <location>
        <begin position="659"/>
        <end position="682"/>
    </location>
</feature>
<name>A0ABS5LQ99_9BURK</name>
<gene>
    <name evidence="2" type="ORF">DJFAAGMI_01407</name>
</gene>
<proteinExistence type="predicted"/>
<keyword evidence="3" id="KW-1185">Reference proteome</keyword>
<dbReference type="EMBL" id="JAANES010000001">
    <property type="protein sequence ID" value="MBS3018675.1"/>
    <property type="molecule type" value="Genomic_DNA"/>
</dbReference>
<keyword evidence="1" id="KW-0812">Transmembrane</keyword>
<reference evidence="2 3" key="1">
    <citation type="submission" date="2020-03" db="EMBL/GenBank/DDBJ databases">
        <title>The role of nitrogen metabolism on polyethylene biodegradation.</title>
        <authorList>
            <person name="Peixoto J."/>
            <person name="Vizzotto C.S."/>
            <person name="Ramos A."/>
            <person name="Alves G."/>
            <person name="Steindorff A."/>
            <person name="Kruger R."/>
        </authorList>
    </citation>
    <scope>NUCLEOTIDE SEQUENCE [LARGE SCALE GENOMIC DNA]</scope>
    <source>
        <strain evidence="2 3">PE63</strain>
    </source>
</reference>
<sequence length="689" mass="75203">MKNLKPFGRSLRDFGELNTGEKKLLRACRMGKLAVLGDGVPQTPTDENSVRAGFVRFLLLGGDELAPVHDSGVQLQGAYVEGRLNLNGCSIPVGFDLLCCNFNEEISALDARLNGAFILAGSYIGNGIVADRMHSTGSLVLSDVTAKAAVSLSGAKIGGEVLCENGQFEVTQGGAFFAEGAKIENSVNLRNGFKATGEVRFLGASVGGNFDCSDGCFIGKTGVALAADGISINGDLFFCDGFKAKGAVRLLGAQIGGDLVCSDGEFDNKENNALSADKINVKGNVLLGANFKAKGKVRFLGAIIKGDFACVGGNLDVYEGTALLAYRINVFGNFFLRDGFMANGKVDLRGTQVNGDFVCSNAFISLENGIALSLNSAVVKGIFFLRNFENPIRLDMSHANVGVLDDDLNVWRDSSELDGFRYGAIGGQASTNGQDRIAWLLKQPERHIDTSEFRPQPWRQLQRVLREMGHTEDAKQVGIAFEDHLRTIGRMGLWPNDPCDLVRGFKGMVTRTAHYIFGKLAGYGYRPVNLVMWMLAVWLLCGGIYWALARSPFNAMAPSDPLVFQDARYSECRPTQDKQSDSVETHKIFAERTTGNWPFCSEMPGEYSTFSPFAYSLDLLLPVVDLGQEKFWGSYIPSPDETTAEESVLHWRWGYLVRFVAWFETLFGWVSSLLLVAIISGFSRRNDEE</sequence>